<comment type="subunit">
    <text evidence="5">The basal body constitutes a major portion of the flagellar organelle and consists of four rings (L,P,S, and M) mounted on a central rod.</text>
</comment>
<dbReference type="InterPro" id="IPR001782">
    <property type="entry name" value="Flag_FlgI"/>
</dbReference>
<dbReference type="Pfam" id="PF02119">
    <property type="entry name" value="FlgI"/>
    <property type="match status" value="1"/>
</dbReference>
<dbReference type="GO" id="GO:0009428">
    <property type="term" value="C:bacterial-type flagellum basal body, distal rod, P ring"/>
    <property type="evidence" value="ECO:0007669"/>
    <property type="project" value="InterPro"/>
</dbReference>
<evidence type="ECO:0000256" key="3">
    <source>
        <dbReference type="ARBA" id="ARBA00022729"/>
    </source>
</evidence>
<keyword evidence="6" id="KW-0282">Flagellum</keyword>
<dbReference type="RefSeq" id="WP_015556292.1">
    <property type="nucleotide sequence ID" value="NC_021038.1"/>
</dbReference>
<name>A0AB94IWI2_9BACT</name>
<organism evidence="6 7">
    <name type="scientific">Fretibacterium fastidiosum</name>
    <dbReference type="NCBI Taxonomy" id="651822"/>
    <lineage>
        <taxon>Bacteria</taxon>
        <taxon>Thermotogati</taxon>
        <taxon>Synergistota</taxon>
        <taxon>Synergistia</taxon>
        <taxon>Synergistales</taxon>
        <taxon>Aminobacteriaceae</taxon>
        <taxon>Fretibacterium</taxon>
    </lineage>
</organism>
<keyword evidence="4 5" id="KW-0975">Bacterial flagellum</keyword>
<dbReference type="Proteomes" id="UP000008957">
    <property type="component" value="Chromosome"/>
</dbReference>
<dbReference type="HAMAP" id="MF_00416">
    <property type="entry name" value="FlgI"/>
    <property type="match status" value="1"/>
</dbReference>
<keyword evidence="7" id="KW-1185">Reference proteome</keyword>
<reference evidence="6 7" key="2">
    <citation type="submission" date="2010-03" db="EMBL/GenBank/DDBJ databases">
        <authorList>
            <person name="Pajon A."/>
        </authorList>
    </citation>
    <scope>NUCLEOTIDE SEQUENCE [LARGE SCALE GENOMIC DNA]</scope>
    <source>
        <strain evidence="6 7">SGP1</strain>
    </source>
</reference>
<evidence type="ECO:0000313" key="7">
    <source>
        <dbReference type="Proteomes" id="UP000008957"/>
    </source>
</evidence>
<evidence type="ECO:0000256" key="5">
    <source>
        <dbReference type="HAMAP-Rule" id="MF_00416"/>
    </source>
</evidence>
<dbReference type="NCBIfam" id="NF003676">
    <property type="entry name" value="PRK05303.1"/>
    <property type="match status" value="1"/>
</dbReference>
<dbReference type="GO" id="GO:0071973">
    <property type="term" value="P:bacterial-type flagellum-dependent cell motility"/>
    <property type="evidence" value="ECO:0007669"/>
    <property type="project" value="InterPro"/>
</dbReference>
<keyword evidence="6" id="KW-0966">Cell projection</keyword>
<evidence type="ECO:0000256" key="1">
    <source>
        <dbReference type="ARBA" id="ARBA00002591"/>
    </source>
</evidence>
<dbReference type="PRINTS" id="PR01010">
    <property type="entry name" value="FLGPRINGFLGI"/>
</dbReference>
<feature type="chain" id="PRO_5044353501" description="Flagellar P-ring protein" evidence="5">
    <location>
        <begin position="26"/>
        <end position="380"/>
    </location>
</feature>
<dbReference type="EMBL" id="FP929056">
    <property type="protein sequence ID" value="CBL28145.1"/>
    <property type="molecule type" value="Genomic_DNA"/>
</dbReference>
<comment type="similarity">
    <text evidence="5">Belongs to the FlgI family.</text>
</comment>
<protein>
    <recommendedName>
        <fullName evidence="5">Flagellar P-ring protein</fullName>
    </recommendedName>
    <alternativeName>
        <fullName evidence="5">Basal body P-ring protein</fullName>
    </alternativeName>
</protein>
<feature type="signal peptide" evidence="5">
    <location>
        <begin position="1"/>
        <end position="25"/>
    </location>
</feature>
<dbReference type="GO" id="GO:0005198">
    <property type="term" value="F:structural molecule activity"/>
    <property type="evidence" value="ECO:0007669"/>
    <property type="project" value="InterPro"/>
</dbReference>
<proteinExistence type="inferred from homology"/>
<keyword evidence="3 5" id="KW-0732">Signal</keyword>
<evidence type="ECO:0000313" key="6">
    <source>
        <dbReference type="EMBL" id="CBL28145.1"/>
    </source>
</evidence>
<evidence type="ECO:0000256" key="4">
    <source>
        <dbReference type="ARBA" id="ARBA00023143"/>
    </source>
</evidence>
<comment type="subcellular location">
    <subcellularLocation>
        <location evidence="2 5">Bacterial flagellum basal body</location>
    </subcellularLocation>
</comment>
<dbReference type="PANTHER" id="PTHR30381">
    <property type="entry name" value="FLAGELLAR P-RING PERIPLASMIC PROTEIN FLGI"/>
    <property type="match status" value="1"/>
</dbReference>
<evidence type="ECO:0000256" key="2">
    <source>
        <dbReference type="ARBA" id="ARBA00004117"/>
    </source>
</evidence>
<comment type="function">
    <text evidence="1 5">Assembles around the rod to form the L-ring and probably protects the motor/basal body from shearing forces during rotation.</text>
</comment>
<dbReference type="AlphaFoldDB" id="A0AB94IWI2"/>
<dbReference type="KEGG" id="sbr:SY1_08480"/>
<reference evidence="7" key="1">
    <citation type="submission" date="2010-03" db="EMBL/GenBank/DDBJ databases">
        <title>The genome sequence of Synergistetes sp. SGP1.</title>
        <authorList>
            <consortium name="metaHIT consortium -- http://www.metahit.eu/"/>
            <person name="Pajon A."/>
            <person name="Turner K."/>
            <person name="Parkhill J."/>
            <person name="Wade W."/>
            <person name="Vartoukian S."/>
        </authorList>
    </citation>
    <scope>NUCLEOTIDE SEQUENCE [LARGE SCALE GENOMIC DNA]</scope>
    <source>
        <strain evidence="7">SGP1</strain>
    </source>
</reference>
<dbReference type="GO" id="GO:0030288">
    <property type="term" value="C:outer membrane-bounded periplasmic space"/>
    <property type="evidence" value="ECO:0007669"/>
    <property type="project" value="InterPro"/>
</dbReference>
<gene>
    <name evidence="5" type="primary">flgI</name>
    <name evidence="6" type="ORF">SY1_08480</name>
</gene>
<dbReference type="PANTHER" id="PTHR30381:SF0">
    <property type="entry name" value="FLAGELLAR P-RING PROTEIN"/>
    <property type="match status" value="1"/>
</dbReference>
<keyword evidence="6" id="KW-0969">Cilium</keyword>
<sequence length="380" mass="39712" precursor="true">MKCFRALGFVLACLLVGLQTAGATASVNLQDMDFTKLHPRVRIKDIADIEGARDNQLTGVGLVTGLRGTGDNSAMTTHMMRNMMRNFGVTLAPNEVKTRNVAVVSLTATLPPYARPGQRIDVSVNAIGNAQSLQGGTLIQAPLHAADGNVYAVAQGSVLVGGWAADGSSASTTKNVPTVGRVPSGAIVERDVPSDFTLGGQMALLLRDPDFTTAQRVADAINQKFGAIASPVDAGRVAVNLPGQYLAAPTAFLANVERLEITPDMVARVAVNERTGTVVMGGNVRISSVAVAHGNLTVSVKDDPNVVQPEAFSGGETRVEIRTDITVNEDGASMIAMPATTTVRDMVRVLNAIGATPRDIITILQAIDKAGALHGQLVNM</sequence>
<accession>A0AB94IWI2</accession>